<gene>
    <name evidence="1" type="ORF">EYR41_007688</name>
</gene>
<evidence type="ECO:0000313" key="2">
    <source>
        <dbReference type="Proteomes" id="UP000297595"/>
    </source>
</evidence>
<dbReference type="EMBL" id="SOZJ01000005">
    <property type="protein sequence ID" value="TGJ66028.1"/>
    <property type="molecule type" value="Genomic_DNA"/>
</dbReference>
<dbReference type="AlphaFoldDB" id="A0A7C8KD25"/>
<protein>
    <submittedName>
        <fullName evidence="1">Uncharacterized protein</fullName>
    </submittedName>
</protein>
<reference evidence="1 2" key="1">
    <citation type="submission" date="2019-03" db="EMBL/GenBank/DDBJ databases">
        <title>Nematode-trapping fungi genome.</title>
        <authorList>
            <person name="Vidal-Diez De Ulzurrun G."/>
        </authorList>
    </citation>
    <scope>NUCLEOTIDE SEQUENCE [LARGE SCALE GENOMIC DNA]</scope>
    <source>
        <strain evidence="1 2">TWF154</strain>
    </source>
</reference>
<organism evidence="1 2">
    <name type="scientific">Orbilia oligospora</name>
    <name type="common">Nematode-trapping fungus</name>
    <name type="synonym">Arthrobotrys oligospora</name>
    <dbReference type="NCBI Taxonomy" id="2813651"/>
    <lineage>
        <taxon>Eukaryota</taxon>
        <taxon>Fungi</taxon>
        <taxon>Dikarya</taxon>
        <taxon>Ascomycota</taxon>
        <taxon>Pezizomycotina</taxon>
        <taxon>Orbiliomycetes</taxon>
        <taxon>Orbiliales</taxon>
        <taxon>Orbiliaceae</taxon>
        <taxon>Orbilia</taxon>
    </lineage>
</organism>
<evidence type="ECO:0000313" key="1">
    <source>
        <dbReference type="EMBL" id="TGJ66028.1"/>
    </source>
</evidence>
<proteinExistence type="predicted"/>
<comment type="caution">
    <text evidence="1">The sequence shown here is derived from an EMBL/GenBank/DDBJ whole genome shotgun (WGS) entry which is preliminary data.</text>
</comment>
<sequence length="160" mass="17020">MTSSYPLPNFSSASPTSFKDSPSTSNKFLSISDRLSFSTASSSHFYYPSPYTSLSGVSSTTSLGSESALAAYETPRRTNPLVAVALKHASNLATSMFSPGAAKEAATKPNTHEKTARGTGRTFRPSLQETTALPSSRLLFDRQIGKLASSTTSSILEHRS</sequence>
<dbReference type="Proteomes" id="UP000297595">
    <property type="component" value="Unassembled WGS sequence"/>
</dbReference>
<accession>A0A7C8KD25</accession>
<name>A0A7C8KD25_ORBOL</name>